<dbReference type="Gene3D" id="3.30.1370.10">
    <property type="entry name" value="K Homology domain, type 1"/>
    <property type="match status" value="2"/>
</dbReference>
<evidence type="ECO:0000256" key="12">
    <source>
        <dbReference type="PIRNR" id="PIRNR006515"/>
    </source>
</evidence>
<comment type="similarity">
    <text evidence="2 12">Belongs to the KRR1 family.</text>
</comment>
<proteinExistence type="evidence at transcript level"/>
<evidence type="ECO:0000256" key="3">
    <source>
        <dbReference type="ARBA" id="ARBA00022473"/>
    </source>
</evidence>
<dbReference type="FunFam" id="3.30.1370.10:FF:000014">
    <property type="entry name" value="KRR1 small subunit processome component"/>
    <property type="match status" value="1"/>
</dbReference>
<evidence type="ECO:0000256" key="2">
    <source>
        <dbReference type="ARBA" id="ARBA00009344"/>
    </source>
</evidence>
<dbReference type="InterPro" id="IPR041174">
    <property type="entry name" value="KRR1-like_KH1"/>
</dbReference>
<feature type="compositionally biased region" description="Basic and acidic residues" evidence="13">
    <location>
        <begin position="281"/>
        <end position="333"/>
    </location>
</feature>
<feature type="compositionally biased region" description="Basic residues" evidence="13">
    <location>
        <begin position="230"/>
        <end position="244"/>
    </location>
</feature>
<reference evidence="15" key="1">
    <citation type="journal article" date="2019" name="Sci. Rep.">
        <title>No signal of deleterious mutation accumulation in conserved gene sequences of extant asexual hexapods.</title>
        <authorList>
            <person name="Brandt A."/>
            <person name="Bast J."/>
            <person name="Scheu S."/>
            <person name="Meusemann K."/>
            <person name="Donath A."/>
            <person name="Schuette K."/>
            <person name="Machida R."/>
            <person name="Kraaijeveld K."/>
        </authorList>
    </citation>
    <scope>NUCLEOTIDE SEQUENCE</scope>
    <source>
        <strain evidence="15">OG5220</strain>
    </source>
</reference>
<dbReference type="PANTHER" id="PTHR12581">
    <property type="entry name" value="HIV-1 REV BINDING PROTEIN 2, 3"/>
    <property type="match status" value="1"/>
</dbReference>
<dbReference type="CDD" id="cd22393">
    <property type="entry name" value="KH-I_KRR1_rpt1"/>
    <property type="match status" value="1"/>
</dbReference>
<dbReference type="SMART" id="SM00322">
    <property type="entry name" value="KH"/>
    <property type="match status" value="1"/>
</dbReference>
<dbReference type="CDD" id="cd22394">
    <property type="entry name" value="KH-I_KRR1_rpt2"/>
    <property type="match status" value="1"/>
</dbReference>
<dbReference type="InterPro" id="IPR024166">
    <property type="entry name" value="rRNA_assembly_KRR1"/>
</dbReference>
<evidence type="ECO:0000256" key="10">
    <source>
        <dbReference type="ARBA" id="ARBA00024689"/>
    </source>
</evidence>
<evidence type="ECO:0000256" key="8">
    <source>
        <dbReference type="ARBA" id="ARBA00023242"/>
    </source>
</evidence>
<keyword evidence="5 12" id="KW-0698">rRNA processing</keyword>
<dbReference type="GO" id="GO:0006364">
    <property type="term" value="P:rRNA processing"/>
    <property type="evidence" value="ECO:0007669"/>
    <property type="project" value="UniProtKB-KW"/>
</dbReference>
<accession>A0A481SZK5</accession>
<feature type="domain" description="K Homology" evidence="14">
    <location>
        <begin position="119"/>
        <end position="191"/>
    </location>
</feature>
<comment type="function">
    <text evidence="10">Required for 40S ribosome biogenesis. Involved in nucleolar processing of pre-18S ribosomal RNA and ribosome assembly. Binds to RNA. Required for female germline development, cell viability during eye development and for survival of dividing cells and epithelial cells during early wing disk development.</text>
</comment>
<evidence type="ECO:0000256" key="9">
    <source>
        <dbReference type="ARBA" id="ARBA00023274"/>
    </source>
</evidence>
<evidence type="ECO:0000256" key="11">
    <source>
        <dbReference type="ARBA" id="ARBA00025925"/>
    </source>
</evidence>
<evidence type="ECO:0000256" key="7">
    <source>
        <dbReference type="ARBA" id="ARBA00023054"/>
    </source>
</evidence>
<dbReference type="Pfam" id="PF21800">
    <property type="entry name" value="KH_KRR1_2nd"/>
    <property type="match status" value="1"/>
</dbReference>
<dbReference type="InterPro" id="IPR048548">
    <property type="entry name" value="KRR1-like_KH2"/>
</dbReference>
<dbReference type="PANTHER" id="PTHR12581:SF0">
    <property type="entry name" value="KRR1 SMALL SUBUNIT PROCESSOME COMPONENT HOMOLOG"/>
    <property type="match status" value="1"/>
</dbReference>
<dbReference type="InterPro" id="IPR048550">
    <property type="entry name" value="KRR1-like_KH1_euk"/>
</dbReference>
<name>A0A481SZK5_LIPBO</name>
<dbReference type="GO" id="GO:0003723">
    <property type="term" value="F:RNA binding"/>
    <property type="evidence" value="ECO:0007669"/>
    <property type="project" value="UniProtKB-KW"/>
</dbReference>
<keyword evidence="6 12" id="KW-0694">RNA-binding</keyword>
<evidence type="ECO:0000256" key="6">
    <source>
        <dbReference type="ARBA" id="ARBA00022884"/>
    </source>
</evidence>
<dbReference type="InterPro" id="IPR048549">
    <property type="entry name" value="KRR1-like_KH2_euk"/>
</dbReference>
<dbReference type="InterPro" id="IPR036612">
    <property type="entry name" value="KH_dom_type_1_sf"/>
</dbReference>
<dbReference type="PIRSF" id="PIRSF006515">
    <property type="entry name" value="KRR1"/>
    <property type="match status" value="1"/>
</dbReference>
<keyword evidence="3" id="KW-0217">Developmental protein</keyword>
<keyword evidence="9 12" id="KW-0687">Ribonucleoprotein</keyword>
<dbReference type="Pfam" id="PF17903">
    <property type="entry name" value="KH_KRR1_1st"/>
    <property type="match status" value="1"/>
</dbReference>
<evidence type="ECO:0000313" key="15">
    <source>
        <dbReference type="EMBL" id="QBH74105.1"/>
    </source>
</evidence>
<evidence type="ECO:0000256" key="4">
    <source>
        <dbReference type="ARBA" id="ARBA00022517"/>
    </source>
</evidence>
<dbReference type="AlphaFoldDB" id="A0A481SZK5"/>
<dbReference type="GO" id="GO:0032040">
    <property type="term" value="C:small-subunit processome"/>
    <property type="evidence" value="ECO:0007669"/>
    <property type="project" value="TreeGrafter"/>
</dbReference>
<evidence type="ECO:0000259" key="14">
    <source>
        <dbReference type="SMART" id="SM00322"/>
    </source>
</evidence>
<evidence type="ECO:0000256" key="1">
    <source>
        <dbReference type="ARBA" id="ARBA00004604"/>
    </source>
</evidence>
<dbReference type="FunFam" id="3.30.1370.10:FF:000011">
    <property type="entry name" value="KRR1 small subunit processome component"/>
    <property type="match status" value="1"/>
</dbReference>
<keyword evidence="4 12" id="KW-0690">Ribosome biogenesis</keyword>
<evidence type="ECO:0000256" key="13">
    <source>
        <dbReference type="SAM" id="MobiDB-lite"/>
    </source>
</evidence>
<comment type="subcellular location">
    <subcellularLocation>
        <location evidence="1 12">Nucleus</location>
        <location evidence="1 12">Nucleolus</location>
    </subcellularLocation>
</comment>
<comment type="subunit">
    <text evidence="11">Monomer. Component of the ribosomal small subunit (SSU) processome.</text>
</comment>
<dbReference type="SUPFAM" id="SSF54791">
    <property type="entry name" value="Eukaryotic type KH-domain (KH-domain type I)"/>
    <property type="match status" value="1"/>
</dbReference>
<feature type="region of interest" description="Disordered" evidence="13">
    <location>
        <begin position="230"/>
        <end position="339"/>
    </location>
</feature>
<dbReference type="InterPro" id="IPR004087">
    <property type="entry name" value="KH_dom"/>
</dbReference>
<keyword evidence="8 12" id="KW-0539">Nucleus</keyword>
<organism evidence="15">
    <name type="scientific">Liposcelis bostrychophila</name>
    <name type="common">Booklouse</name>
    <dbReference type="NCBI Taxonomy" id="185214"/>
    <lineage>
        <taxon>Eukaryota</taxon>
        <taxon>Metazoa</taxon>
        <taxon>Ecdysozoa</taxon>
        <taxon>Arthropoda</taxon>
        <taxon>Hexapoda</taxon>
        <taxon>Insecta</taxon>
        <taxon>Pterygota</taxon>
        <taxon>Neoptera</taxon>
        <taxon>Paraneoptera</taxon>
        <taxon>Psocodea</taxon>
        <taxon>Troctomorpha</taxon>
        <taxon>Liposcelidetae</taxon>
        <taxon>Liposcelididae</taxon>
        <taxon>Liposcelis</taxon>
    </lineage>
</organism>
<sequence length="339" mass="39752">MSDEESEKPKTDVVENAWSLKVPTFKKEDNPHGLLEESSFATLFPKYREAYLREYWPHVQKALNEHAIKAELDIMEGTMCVRTTRSTWDPFIIIKARDLIKLLSRSVPFEQAVKILQDDIFCEIIKIGSMIRNREKFIKRRQRLIGPNGCTLKSIELLTNCYVLVQGQTVAVIGPYKGIAEVRSIVENTMNNIHPIYKIKELMIKRELAKDPKLKNESWERFLPKFKSKNISKRKQPKIKKQKKPYTPFPPPQPESKLDKELATGEYFLSESEKRLKKKKELQEMKAEGKKKQQEKRKLPFIPPEEKPFTPPAKRKDDVNVEDLKKKVKESFQKKRKTK</sequence>
<evidence type="ECO:0000256" key="5">
    <source>
        <dbReference type="ARBA" id="ARBA00022552"/>
    </source>
</evidence>
<protein>
    <recommendedName>
        <fullName evidence="12">KRR1 small subunit processome component</fullName>
    </recommendedName>
    <alternativeName>
        <fullName evidence="12">KRR-R motif-containing protein 1</fullName>
    </alternativeName>
</protein>
<dbReference type="EMBL" id="MH799946">
    <property type="protein sequence ID" value="QBH74105.1"/>
    <property type="molecule type" value="mRNA"/>
</dbReference>
<keyword evidence="7" id="KW-0175">Coiled coil</keyword>